<evidence type="ECO:0000259" key="1">
    <source>
        <dbReference type="PROSITE" id="PS51384"/>
    </source>
</evidence>
<name>A0ABU8LLM1_9MICO</name>
<comment type="caution">
    <text evidence="2">The sequence shown here is derived from an EMBL/GenBank/DDBJ whole genome shotgun (WGS) entry which is preliminary data.</text>
</comment>
<protein>
    <submittedName>
        <fullName evidence="2">Siderophore-interacting protein</fullName>
    </submittedName>
</protein>
<dbReference type="Gene3D" id="2.40.30.10">
    <property type="entry name" value="Translation factors"/>
    <property type="match status" value="1"/>
</dbReference>
<evidence type="ECO:0000313" key="2">
    <source>
        <dbReference type="EMBL" id="MEJ1091466.1"/>
    </source>
</evidence>
<dbReference type="InterPro" id="IPR013113">
    <property type="entry name" value="SIP_FAD-bd"/>
</dbReference>
<reference evidence="2 3" key="1">
    <citation type="submission" date="2024-02" db="EMBL/GenBank/DDBJ databases">
        <authorList>
            <person name="Saticioglu I.B."/>
        </authorList>
    </citation>
    <scope>NUCLEOTIDE SEQUENCE [LARGE SCALE GENOMIC DNA]</scope>
    <source>
        <strain evidence="2 3">Mu-43</strain>
    </source>
</reference>
<dbReference type="PANTHER" id="PTHR30157">
    <property type="entry name" value="FERRIC REDUCTASE, NADPH-DEPENDENT"/>
    <property type="match status" value="1"/>
</dbReference>
<dbReference type="Pfam" id="PF04954">
    <property type="entry name" value="SIP"/>
    <property type="match status" value="1"/>
</dbReference>
<proteinExistence type="predicted"/>
<gene>
    <name evidence="2" type="ORF">WDU93_07120</name>
</gene>
<dbReference type="SUPFAM" id="SSF63380">
    <property type="entry name" value="Riboflavin synthase domain-like"/>
    <property type="match status" value="1"/>
</dbReference>
<organism evidence="2 3">
    <name type="scientific">Microbacterium istanbulense</name>
    <dbReference type="NCBI Taxonomy" id="3122049"/>
    <lineage>
        <taxon>Bacteria</taxon>
        <taxon>Bacillati</taxon>
        <taxon>Actinomycetota</taxon>
        <taxon>Actinomycetes</taxon>
        <taxon>Micrococcales</taxon>
        <taxon>Microbacteriaceae</taxon>
        <taxon>Microbacterium</taxon>
    </lineage>
</organism>
<dbReference type="InterPro" id="IPR017927">
    <property type="entry name" value="FAD-bd_FR_type"/>
</dbReference>
<dbReference type="InterPro" id="IPR007037">
    <property type="entry name" value="SIP_rossman_dom"/>
</dbReference>
<dbReference type="Pfam" id="PF08021">
    <property type="entry name" value="FAD_binding_9"/>
    <property type="match status" value="1"/>
</dbReference>
<feature type="domain" description="FAD-binding FR-type" evidence="1">
    <location>
        <begin position="6"/>
        <end position="139"/>
    </location>
</feature>
<accession>A0ABU8LLM1</accession>
<dbReference type="EMBL" id="JBBDGN010000005">
    <property type="protein sequence ID" value="MEJ1091466.1"/>
    <property type="molecule type" value="Genomic_DNA"/>
</dbReference>
<dbReference type="InterPro" id="IPR017938">
    <property type="entry name" value="Riboflavin_synthase-like_b-brl"/>
</dbReference>
<dbReference type="Proteomes" id="UP001366085">
    <property type="component" value="Unassembled WGS sequence"/>
</dbReference>
<evidence type="ECO:0000313" key="3">
    <source>
        <dbReference type="Proteomes" id="UP001366085"/>
    </source>
</evidence>
<dbReference type="CDD" id="cd06193">
    <property type="entry name" value="siderophore_interacting"/>
    <property type="match status" value="1"/>
</dbReference>
<dbReference type="PROSITE" id="PS51384">
    <property type="entry name" value="FAD_FR"/>
    <property type="match status" value="1"/>
</dbReference>
<dbReference type="InterPro" id="IPR039261">
    <property type="entry name" value="FNR_nucleotide-bd"/>
</dbReference>
<keyword evidence="3" id="KW-1185">Reference proteome</keyword>
<dbReference type="PANTHER" id="PTHR30157:SF0">
    <property type="entry name" value="NADPH-DEPENDENT FERRIC-CHELATE REDUCTASE"/>
    <property type="match status" value="1"/>
</dbReference>
<sequence>MIQHPYRTFRTTVARREVLGPHFTRITFAGDDLEHFGTDGLDQRIKLIIPFDDGSVTDVGQADEAQGMMDWYRRWRELPDEKRNPIRTYTVRAVRPEAREIDVDFVLHGTEGPASAWATAAQPGDPLYIVGPNARSVEAPGGLEWKPGDATSVLIAGDETAAPAICSIVETLPAHVTGEVCIEVPTEADALPLAAPDGVTVRWLARGSAPHGVRLSAAVHAWGRARSSSAAPVVELAEPDEDEVLWEVPEQADATEYAWLAGEAGTITALRRHLVRDLGIDRKSVAFMGYWKVGRAEGA</sequence>
<dbReference type="RefSeq" id="WP_337319015.1">
    <property type="nucleotide sequence ID" value="NZ_JBBDGN010000005.1"/>
</dbReference>
<dbReference type="Gene3D" id="3.40.50.80">
    <property type="entry name" value="Nucleotide-binding domain of ferredoxin-NADP reductase (FNR) module"/>
    <property type="match status" value="1"/>
</dbReference>
<dbReference type="InterPro" id="IPR039374">
    <property type="entry name" value="SIP_fam"/>
</dbReference>